<feature type="transmembrane region" description="Helical" evidence="7">
    <location>
        <begin position="282"/>
        <end position="304"/>
    </location>
</feature>
<dbReference type="PROSITE" id="PS50928">
    <property type="entry name" value="ABC_TM1"/>
    <property type="match status" value="1"/>
</dbReference>
<dbReference type="CDD" id="cd06261">
    <property type="entry name" value="TM_PBP2"/>
    <property type="match status" value="1"/>
</dbReference>
<evidence type="ECO:0000256" key="1">
    <source>
        <dbReference type="ARBA" id="ARBA00004651"/>
    </source>
</evidence>
<dbReference type="Proteomes" id="UP001163878">
    <property type="component" value="Chromosome"/>
</dbReference>
<evidence type="ECO:0000256" key="5">
    <source>
        <dbReference type="ARBA" id="ARBA00022989"/>
    </source>
</evidence>
<gene>
    <name evidence="10" type="ORF">OGH68_02715</name>
</gene>
<dbReference type="PANTHER" id="PTHR30193:SF37">
    <property type="entry name" value="INNER MEMBRANE ABC TRANSPORTER PERMEASE PROTEIN YCJO"/>
    <property type="match status" value="1"/>
</dbReference>
<protein>
    <submittedName>
        <fullName evidence="10">Sugar ABC transporter permease</fullName>
    </submittedName>
</protein>
<name>A0ABY6I0J4_STRPE</name>
<feature type="region of interest" description="Disordered" evidence="8">
    <location>
        <begin position="1"/>
        <end position="27"/>
    </location>
</feature>
<dbReference type="RefSeq" id="WP_264241698.1">
    <property type="nucleotide sequence ID" value="NZ_CP107567.1"/>
</dbReference>
<dbReference type="SUPFAM" id="SSF161098">
    <property type="entry name" value="MetI-like"/>
    <property type="match status" value="1"/>
</dbReference>
<dbReference type="PANTHER" id="PTHR30193">
    <property type="entry name" value="ABC TRANSPORTER PERMEASE PROTEIN"/>
    <property type="match status" value="1"/>
</dbReference>
<proteinExistence type="inferred from homology"/>
<evidence type="ECO:0000313" key="11">
    <source>
        <dbReference type="Proteomes" id="UP001163878"/>
    </source>
</evidence>
<evidence type="ECO:0000256" key="3">
    <source>
        <dbReference type="ARBA" id="ARBA00022475"/>
    </source>
</evidence>
<keyword evidence="6 7" id="KW-0472">Membrane</keyword>
<keyword evidence="11" id="KW-1185">Reference proteome</keyword>
<feature type="transmembrane region" description="Helical" evidence="7">
    <location>
        <begin position="94"/>
        <end position="118"/>
    </location>
</feature>
<comment type="similarity">
    <text evidence="7">Belongs to the binding-protein-dependent transport system permease family.</text>
</comment>
<feature type="domain" description="ABC transmembrane type-1" evidence="9">
    <location>
        <begin position="92"/>
        <end position="303"/>
    </location>
</feature>
<organism evidence="10 11">
    <name type="scientific">Streptomyces peucetius</name>
    <dbReference type="NCBI Taxonomy" id="1950"/>
    <lineage>
        <taxon>Bacteria</taxon>
        <taxon>Bacillati</taxon>
        <taxon>Actinomycetota</taxon>
        <taxon>Actinomycetes</taxon>
        <taxon>Kitasatosporales</taxon>
        <taxon>Streptomycetaceae</taxon>
        <taxon>Streptomyces</taxon>
    </lineage>
</organism>
<keyword evidence="2 7" id="KW-0813">Transport</keyword>
<dbReference type="Pfam" id="PF00528">
    <property type="entry name" value="BPD_transp_1"/>
    <property type="match status" value="1"/>
</dbReference>
<dbReference type="Gene3D" id="1.10.3720.10">
    <property type="entry name" value="MetI-like"/>
    <property type="match status" value="1"/>
</dbReference>
<evidence type="ECO:0000256" key="2">
    <source>
        <dbReference type="ARBA" id="ARBA00022448"/>
    </source>
</evidence>
<feature type="transmembrane region" description="Helical" evidence="7">
    <location>
        <begin position="170"/>
        <end position="190"/>
    </location>
</feature>
<feature type="transmembrane region" description="Helical" evidence="7">
    <location>
        <begin position="43"/>
        <end position="65"/>
    </location>
</feature>
<evidence type="ECO:0000256" key="8">
    <source>
        <dbReference type="SAM" id="MobiDB-lite"/>
    </source>
</evidence>
<dbReference type="InterPro" id="IPR035906">
    <property type="entry name" value="MetI-like_sf"/>
</dbReference>
<evidence type="ECO:0000256" key="6">
    <source>
        <dbReference type="ARBA" id="ARBA00023136"/>
    </source>
</evidence>
<comment type="subcellular location">
    <subcellularLocation>
        <location evidence="1 7">Cell membrane</location>
        <topology evidence="1 7">Multi-pass membrane protein</topology>
    </subcellularLocation>
</comment>
<evidence type="ECO:0000313" key="10">
    <source>
        <dbReference type="EMBL" id="UYQ60492.1"/>
    </source>
</evidence>
<accession>A0ABY6I0J4</accession>
<keyword evidence="3" id="KW-1003">Cell membrane</keyword>
<dbReference type="InterPro" id="IPR000515">
    <property type="entry name" value="MetI-like"/>
</dbReference>
<reference evidence="10" key="1">
    <citation type="submission" date="2022-10" db="EMBL/GenBank/DDBJ databases">
        <title>Cytochrome P450 Catalyzes Benzene Ring Formation in the Biosynthesis of Trialkyl-Substituted Aromatic Polyketides.</title>
        <authorList>
            <person name="Zhao E."/>
            <person name="Ge H."/>
        </authorList>
    </citation>
    <scope>NUCLEOTIDE SEQUENCE</scope>
    <source>
        <strain evidence="10">NA0869</strain>
    </source>
</reference>
<evidence type="ECO:0000256" key="4">
    <source>
        <dbReference type="ARBA" id="ARBA00022692"/>
    </source>
</evidence>
<dbReference type="InterPro" id="IPR051393">
    <property type="entry name" value="ABC_transporter_permease"/>
</dbReference>
<evidence type="ECO:0000256" key="7">
    <source>
        <dbReference type="RuleBase" id="RU363032"/>
    </source>
</evidence>
<feature type="transmembrane region" description="Helical" evidence="7">
    <location>
        <begin position="125"/>
        <end position="150"/>
    </location>
</feature>
<evidence type="ECO:0000259" key="9">
    <source>
        <dbReference type="PROSITE" id="PS50928"/>
    </source>
</evidence>
<sequence>MTVVSTPLEKQRSRAAAAPGRGRRTAAGGGFGRPSVAWAVPGIVFFGLFAIVPMALAVCLSFTSWDGLTAPTLIGFDNWTRLFKDPEFRQAGRLSLLLTVISWAFQTPIALMLGVWAAGRQRNRAVLSAVFFVPLLLSTTAIAVLFHALLDPNFGVIKEIGPWIGIDPNILSSSTGALLTVAFVGGWQFMPFHTLIYQGGTRQIPQVLHQAASIDGAGPVRQFFSITLPQLRNTVTTSSVLMIVGSLTYFDTVLIMTKGGPGTDTTIVPYLMYRTGFQSYDLGYASAIATALVVVATALSLLMVKFSGFGSMRSTREGM</sequence>
<dbReference type="EMBL" id="CP107567">
    <property type="protein sequence ID" value="UYQ60492.1"/>
    <property type="molecule type" value="Genomic_DNA"/>
</dbReference>
<keyword evidence="4 7" id="KW-0812">Transmembrane</keyword>
<keyword evidence="5 7" id="KW-1133">Transmembrane helix</keyword>